<dbReference type="Pfam" id="PF07277">
    <property type="entry name" value="SapC"/>
    <property type="match status" value="1"/>
</dbReference>
<gene>
    <name evidence="1" type="ORF">D2N39_18610</name>
</gene>
<sequence length="229" mass="25676">MYSTFDRWEEATGAALRIYDPFAYRPALHERIVPVCLSETPRLAERWPVMWRRDGHGDPELVVLRGLVPGAELPEARTQSRTSLPLLVQAFPFRYHDMTRGDEIGLDRAAPMQERDAGSYILDERGNLLPGAELKIRALESWGAELELRALLTETVFRHGLVEPVTLPGDLSAKFALPDFFTVLPAPEDGLIFGALPREHWLTVARFLAAQRISLYTMARLISQAGATA</sequence>
<dbReference type="EMBL" id="QXXQ01000014">
    <property type="protein sequence ID" value="RID90377.1"/>
    <property type="molecule type" value="Genomic_DNA"/>
</dbReference>
<dbReference type="InterPro" id="IPR010836">
    <property type="entry name" value="SapC"/>
</dbReference>
<reference evidence="1 2" key="1">
    <citation type="submission" date="2018-09" db="EMBL/GenBank/DDBJ databases">
        <title>Gemmobacter lutimaris sp. nov., a marine bacterium isolated from tidal flat.</title>
        <authorList>
            <person name="Lee D.W."/>
            <person name="Yoo Y."/>
            <person name="Kim J.-J."/>
            <person name="Kim B.S."/>
        </authorList>
    </citation>
    <scope>NUCLEOTIDE SEQUENCE [LARGE SCALE GENOMIC DNA]</scope>
    <source>
        <strain evidence="1 2">YJ-T1-11</strain>
    </source>
</reference>
<proteinExistence type="predicted"/>
<accession>A0A398BLD7</accession>
<protein>
    <submittedName>
        <fullName evidence="1">Uncharacterized protein</fullName>
    </submittedName>
</protein>
<dbReference type="RefSeq" id="WP_119136291.1">
    <property type="nucleotide sequence ID" value="NZ_QXXQ01000014.1"/>
</dbReference>
<organism evidence="1 2">
    <name type="scientific">Gemmobacter lutimaris</name>
    <dbReference type="NCBI Taxonomy" id="2306023"/>
    <lineage>
        <taxon>Bacteria</taxon>
        <taxon>Pseudomonadati</taxon>
        <taxon>Pseudomonadota</taxon>
        <taxon>Alphaproteobacteria</taxon>
        <taxon>Rhodobacterales</taxon>
        <taxon>Paracoccaceae</taxon>
        <taxon>Gemmobacter</taxon>
    </lineage>
</organism>
<name>A0A398BLD7_9RHOB</name>
<comment type="caution">
    <text evidence="1">The sequence shown here is derived from an EMBL/GenBank/DDBJ whole genome shotgun (WGS) entry which is preliminary data.</text>
</comment>
<evidence type="ECO:0000313" key="2">
    <source>
        <dbReference type="Proteomes" id="UP000266649"/>
    </source>
</evidence>
<dbReference type="OrthoDB" id="7831378at2"/>
<dbReference type="Proteomes" id="UP000266649">
    <property type="component" value="Unassembled WGS sequence"/>
</dbReference>
<dbReference type="AlphaFoldDB" id="A0A398BLD7"/>
<keyword evidence="2" id="KW-1185">Reference proteome</keyword>
<evidence type="ECO:0000313" key="1">
    <source>
        <dbReference type="EMBL" id="RID90377.1"/>
    </source>
</evidence>